<evidence type="ECO:0000313" key="1">
    <source>
        <dbReference type="EMBL" id="AIM50492.1"/>
    </source>
</evidence>
<sequence length="154" mass="16651">MLEIWDQDHLESLPDGTIIEWQRIIGDETSTAVAYVRSEIEGAETHAIACKFNECLCERVVWISPGGWQPLTPEQAGINYPARVVRIGPGNDDRVVTPSAPPAQSPMSVRMAALNAAARVRAADAININSRVPADLVTELADTFVTWLQGGATA</sequence>
<protein>
    <submittedName>
        <fullName evidence="1">Uncharacterized protein</fullName>
    </submittedName>
</protein>
<dbReference type="Proteomes" id="UP000029351">
    <property type="component" value="Segment"/>
</dbReference>
<dbReference type="EMBL" id="KM363597">
    <property type="protein sequence ID" value="AIM50492.1"/>
    <property type="molecule type" value="Genomic_DNA"/>
</dbReference>
<organism evidence="1 2">
    <name type="scientific">Mycobacterium phage Zonia</name>
    <dbReference type="NCBI Taxonomy" id="1541820"/>
    <lineage>
        <taxon>Viruses</taxon>
        <taxon>Duplodnaviria</taxon>
        <taxon>Heunggongvirae</taxon>
        <taxon>Uroviricota</taxon>
        <taxon>Caudoviricetes</taxon>
        <taxon>Bclasvirinae</taxon>
        <taxon>Pegunavirus</taxon>
        <taxon>Pegunavirus oline</taxon>
    </lineage>
</organism>
<evidence type="ECO:0000313" key="2">
    <source>
        <dbReference type="Proteomes" id="UP000029351"/>
    </source>
</evidence>
<gene>
    <name evidence="1" type="ORF">PBI_ZONIA_63</name>
</gene>
<proteinExistence type="predicted"/>
<name>A0A088FRN8_9CAUD</name>
<reference evidence="1 2" key="1">
    <citation type="submission" date="2014-08" db="EMBL/GenBank/DDBJ databases">
        <authorList>
            <person name="Brown A.E."/>
            <person name="Carter J.C."/>
            <person name="Gradishar J.N."/>
            <person name="Orloski R.J."/>
            <person name="Patel S.M."/>
            <person name="Kelley T.E."/>
            <person name="Bollivar D.W."/>
            <person name="Schaff J.E."/>
            <person name="Dashiell C.L."/>
            <person name="Macialek J.A."/>
            <person name="Anders K.R."/>
            <person name="Braun M.A."/>
            <person name="Delesalle V.A."/>
            <person name="Hughes L.E."/>
            <person name="Ware V.C."/>
            <person name="Bradley K.W."/>
            <person name="Barker L.P."/>
            <person name="Asai D.J."/>
            <person name="Bowman C.A."/>
            <person name="Russell D.A."/>
            <person name="Pope W.H."/>
            <person name="Jacobs-Sera D."/>
            <person name="Hendrix R.W."/>
            <person name="Hatfull G.F."/>
        </authorList>
    </citation>
    <scope>NUCLEOTIDE SEQUENCE [LARGE SCALE GENOMIC DNA]</scope>
</reference>
<accession>A0A088FRN8</accession>